<dbReference type="InterPro" id="IPR044043">
    <property type="entry name" value="VanA_C_cat"/>
</dbReference>
<sequence>MSSAQTQSPPPIFTDAKTTRQKARSAGLDPDRWYVVEYDKAVKKGQVKEVVFWNNSIALYRDEEGQLNAVQNRCPHRHLKLTHGVVDKCHLRCVYHGWAFDREGKLVDYSHDSFGKPLIKTQLRTYPVRVRYGLIWLFPGDPALAEVHKIPEIPELSGDNPWASFAADFTWKTHHSMVIDNICDFAHAFLHRKYRPFIDAKLTHHEADDDRVYLTYDAYMAGGRVSGIFVDRNRVNTQSIELCYQYPYQWTNTGDSIKNWSFMLPINDRTTRAFFLFYFDAVTIPFLSVKTPKWLTQTVLNIAKPLVFKPILLEDGVALEAEQLGYEEHWDAPPIELNPVVPLFQKLTARKWEEYLARKTDGQNPAQPTEDGAQAAA</sequence>
<dbReference type="GO" id="GO:0051537">
    <property type="term" value="F:2 iron, 2 sulfur cluster binding"/>
    <property type="evidence" value="ECO:0007669"/>
    <property type="project" value="UniProtKB-KW"/>
</dbReference>
<dbReference type="Proteomes" id="UP000192923">
    <property type="component" value="Unassembled WGS sequence"/>
</dbReference>
<dbReference type="PROSITE" id="PS51296">
    <property type="entry name" value="RIESKE"/>
    <property type="match status" value="1"/>
</dbReference>
<evidence type="ECO:0000256" key="1">
    <source>
        <dbReference type="ARBA" id="ARBA00022714"/>
    </source>
</evidence>
<evidence type="ECO:0000256" key="2">
    <source>
        <dbReference type="ARBA" id="ARBA00022723"/>
    </source>
</evidence>
<feature type="domain" description="Rieske" evidence="7">
    <location>
        <begin position="33"/>
        <end position="137"/>
    </location>
</feature>
<dbReference type="InterPro" id="IPR036922">
    <property type="entry name" value="Rieske_2Fe-2S_sf"/>
</dbReference>
<name>A0A1Y6CU30_9GAMM</name>
<protein>
    <recommendedName>
        <fullName evidence="7">Rieske domain-containing protein</fullName>
    </recommendedName>
</protein>
<evidence type="ECO:0000259" key="7">
    <source>
        <dbReference type="PROSITE" id="PS51296"/>
    </source>
</evidence>
<dbReference type="SUPFAM" id="SSF50022">
    <property type="entry name" value="ISP domain"/>
    <property type="match status" value="1"/>
</dbReference>
<evidence type="ECO:0000256" key="6">
    <source>
        <dbReference type="SAM" id="MobiDB-lite"/>
    </source>
</evidence>
<dbReference type="PANTHER" id="PTHR21266:SF57">
    <property type="entry name" value="3-CHLOROBENZOATE-3,4-DIOXYGENASE"/>
    <property type="match status" value="1"/>
</dbReference>
<dbReference type="GO" id="GO:0016491">
    <property type="term" value="F:oxidoreductase activity"/>
    <property type="evidence" value="ECO:0007669"/>
    <property type="project" value="UniProtKB-KW"/>
</dbReference>
<feature type="region of interest" description="Disordered" evidence="6">
    <location>
        <begin position="358"/>
        <end position="377"/>
    </location>
</feature>
<keyword evidence="3" id="KW-0560">Oxidoreductase</keyword>
<dbReference type="Gene3D" id="2.102.10.10">
    <property type="entry name" value="Rieske [2Fe-2S] iron-sulphur domain"/>
    <property type="match status" value="1"/>
</dbReference>
<organism evidence="8 9">
    <name type="scientific">Methylomagnum ishizawai</name>
    <dbReference type="NCBI Taxonomy" id="1760988"/>
    <lineage>
        <taxon>Bacteria</taxon>
        <taxon>Pseudomonadati</taxon>
        <taxon>Pseudomonadota</taxon>
        <taxon>Gammaproteobacteria</taxon>
        <taxon>Methylococcales</taxon>
        <taxon>Methylococcaceae</taxon>
        <taxon>Methylomagnum</taxon>
    </lineage>
</organism>
<evidence type="ECO:0000256" key="5">
    <source>
        <dbReference type="ARBA" id="ARBA00023014"/>
    </source>
</evidence>
<dbReference type="GO" id="GO:0046872">
    <property type="term" value="F:metal ion binding"/>
    <property type="evidence" value="ECO:0007669"/>
    <property type="project" value="UniProtKB-KW"/>
</dbReference>
<reference evidence="8 9" key="1">
    <citation type="submission" date="2016-12" db="EMBL/GenBank/DDBJ databases">
        <authorList>
            <person name="Song W.-J."/>
            <person name="Kurnit D.M."/>
        </authorList>
    </citation>
    <scope>NUCLEOTIDE SEQUENCE [LARGE SCALE GENOMIC DNA]</scope>
    <source>
        <strain evidence="8 9">175</strain>
    </source>
</reference>
<evidence type="ECO:0000313" key="9">
    <source>
        <dbReference type="Proteomes" id="UP000192923"/>
    </source>
</evidence>
<keyword evidence="4" id="KW-0408">Iron</keyword>
<proteinExistence type="predicted"/>
<keyword evidence="5" id="KW-0411">Iron-sulfur</keyword>
<keyword evidence="2" id="KW-0479">Metal-binding</keyword>
<gene>
    <name evidence="8" type="ORF">SAMN02949497_0987</name>
</gene>
<dbReference type="CDD" id="cd03469">
    <property type="entry name" value="Rieske_RO_Alpha_N"/>
    <property type="match status" value="1"/>
</dbReference>
<dbReference type="Gene3D" id="3.90.380.10">
    <property type="entry name" value="Naphthalene 1,2-dioxygenase Alpha Subunit, Chain A, domain 1"/>
    <property type="match status" value="1"/>
</dbReference>
<dbReference type="Pfam" id="PF19112">
    <property type="entry name" value="VanA_C"/>
    <property type="match status" value="1"/>
</dbReference>
<accession>A0A1Y6CU30</accession>
<dbReference type="SUPFAM" id="SSF55961">
    <property type="entry name" value="Bet v1-like"/>
    <property type="match status" value="1"/>
</dbReference>
<dbReference type="InterPro" id="IPR017941">
    <property type="entry name" value="Rieske_2Fe-2S"/>
</dbReference>
<dbReference type="RefSeq" id="WP_085210484.1">
    <property type="nucleotide sequence ID" value="NZ_FXAM01000001.1"/>
</dbReference>
<keyword evidence="1" id="KW-0001">2Fe-2S</keyword>
<dbReference type="Pfam" id="PF00355">
    <property type="entry name" value="Rieske"/>
    <property type="match status" value="1"/>
</dbReference>
<dbReference type="EMBL" id="FXAM01000001">
    <property type="protein sequence ID" value="SMF93700.1"/>
    <property type="molecule type" value="Genomic_DNA"/>
</dbReference>
<keyword evidence="9" id="KW-1185">Reference proteome</keyword>
<dbReference type="OrthoDB" id="9769355at2"/>
<evidence type="ECO:0000256" key="3">
    <source>
        <dbReference type="ARBA" id="ARBA00023002"/>
    </source>
</evidence>
<evidence type="ECO:0000313" key="8">
    <source>
        <dbReference type="EMBL" id="SMF93700.1"/>
    </source>
</evidence>
<dbReference type="PANTHER" id="PTHR21266">
    <property type="entry name" value="IRON-SULFUR DOMAIN CONTAINING PROTEIN"/>
    <property type="match status" value="1"/>
</dbReference>
<evidence type="ECO:0000256" key="4">
    <source>
        <dbReference type="ARBA" id="ARBA00023004"/>
    </source>
</evidence>
<dbReference type="InterPro" id="IPR050584">
    <property type="entry name" value="Cholesterol_7-desaturase"/>
</dbReference>
<dbReference type="STRING" id="1760988.SAMN02949497_0987"/>
<feature type="region of interest" description="Disordered" evidence="6">
    <location>
        <begin position="1"/>
        <end position="25"/>
    </location>
</feature>
<dbReference type="AlphaFoldDB" id="A0A1Y6CU30"/>